<keyword evidence="3" id="KW-0233">DNA recombination</keyword>
<dbReference type="PROSITE" id="PS51898">
    <property type="entry name" value="TYR_RECOMBINASE"/>
    <property type="match status" value="1"/>
</dbReference>
<gene>
    <name evidence="6" type="ORF">S01H1_39085</name>
</gene>
<dbReference type="PROSITE" id="PS51900">
    <property type="entry name" value="CB"/>
    <property type="match status" value="1"/>
</dbReference>
<dbReference type="GO" id="GO:0003677">
    <property type="term" value="F:DNA binding"/>
    <property type="evidence" value="ECO:0007669"/>
    <property type="project" value="UniProtKB-KW"/>
</dbReference>
<dbReference type="PANTHER" id="PTHR30349:SF64">
    <property type="entry name" value="PROPHAGE INTEGRASE INTD-RELATED"/>
    <property type="match status" value="1"/>
</dbReference>
<feature type="non-terminal residue" evidence="6">
    <location>
        <position position="1"/>
    </location>
</feature>
<dbReference type="InterPro" id="IPR010998">
    <property type="entry name" value="Integrase_recombinase_N"/>
</dbReference>
<evidence type="ECO:0008006" key="7">
    <source>
        <dbReference type="Google" id="ProtNLM"/>
    </source>
</evidence>
<dbReference type="SUPFAM" id="SSF56349">
    <property type="entry name" value="DNA breaking-rejoining enzymes"/>
    <property type="match status" value="1"/>
</dbReference>
<comment type="caution">
    <text evidence="6">The sequence shown here is derived from an EMBL/GenBank/DDBJ whole genome shotgun (WGS) entry which is preliminary data.</text>
</comment>
<dbReference type="InterPro" id="IPR002104">
    <property type="entry name" value="Integrase_catalytic"/>
</dbReference>
<dbReference type="InterPro" id="IPR050090">
    <property type="entry name" value="Tyrosine_recombinase_XerCD"/>
</dbReference>
<dbReference type="EMBL" id="BARS01024635">
    <property type="protein sequence ID" value="GAG10203.1"/>
    <property type="molecule type" value="Genomic_DNA"/>
</dbReference>
<evidence type="ECO:0000259" key="5">
    <source>
        <dbReference type="PROSITE" id="PS51900"/>
    </source>
</evidence>
<dbReference type="GO" id="GO:0006310">
    <property type="term" value="P:DNA recombination"/>
    <property type="evidence" value="ECO:0007669"/>
    <property type="project" value="UniProtKB-KW"/>
</dbReference>
<accession>X0VCH8</accession>
<evidence type="ECO:0000256" key="1">
    <source>
        <dbReference type="ARBA" id="ARBA00008857"/>
    </source>
</evidence>
<dbReference type="InterPro" id="IPR011010">
    <property type="entry name" value="DNA_brk_join_enz"/>
</dbReference>
<dbReference type="Gene3D" id="1.10.443.10">
    <property type="entry name" value="Intergrase catalytic core"/>
    <property type="match status" value="1"/>
</dbReference>
<evidence type="ECO:0000256" key="2">
    <source>
        <dbReference type="ARBA" id="ARBA00023125"/>
    </source>
</evidence>
<feature type="non-terminal residue" evidence="6">
    <location>
        <position position="268"/>
    </location>
</feature>
<evidence type="ECO:0000256" key="3">
    <source>
        <dbReference type="ARBA" id="ARBA00023172"/>
    </source>
</evidence>
<keyword evidence="2" id="KW-0238">DNA-binding</keyword>
<organism evidence="6">
    <name type="scientific">marine sediment metagenome</name>
    <dbReference type="NCBI Taxonomy" id="412755"/>
    <lineage>
        <taxon>unclassified sequences</taxon>
        <taxon>metagenomes</taxon>
        <taxon>ecological metagenomes</taxon>
    </lineage>
</organism>
<dbReference type="InterPro" id="IPR057084">
    <property type="entry name" value="Int_N"/>
</dbReference>
<dbReference type="Gene3D" id="1.10.150.130">
    <property type="match status" value="1"/>
</dbReference>
<dbReference type="CDD" id="cd00796">
    <property type="entry name" value="INT_Rci_Hp1_C"/>
    <property type="match status" value="1"/>
</dbReference>
<dbReference type="Pfam" id="PF00589">
    <property type="entry name" value="Phage_integrase"/>
    <property type="match status" value="1"/>
</dbReference>
<reference evidence="6" key="1">
    <citation type="journal article" date="2014" name="Front. Microbiol.">
        <title>High frequency of phylogenetically diverse reductive dehalogenase-homologous genes in deep subseafloor sedimentary metagenomes.</title>
        <authorList>
            <person name="Kawai M."/>
            <person name="Futagami T."/>
            <person name="Toyoda A."/>
            <person name="Takaki Y."/>
            <person name="Nishi S."/>
            <person name="Hori S."/>
            <person name="Arai W."/>
            <person name="Tsubouchi T."/>
            <person name="Morono Y."/>
            <person name="Uchiyama I."/>
            <person name="Ito T."/>
            <person name="Fujiyama A."/>
            <person name="Inagaki F."/>
            <person name="Takami H."/>
        </authorList>
    </citation>
    <scope>NUCLEOTIDE SEQUENCE</scope>
    <source>
        <strain evidence="6">Expedition CK06-06</strain>
    </source>
</reference>
<evidence type="ECO:0000259" key="4">
    <source>
        <dbReference type="PROSITE" id="PS51898"/>
    </source>
</evidence>
<comment type="similarity">
    <text evidence="1">Belongs to the 'phage' integrase family.</text>
</comment>
<proteinExistence type="inferred from homology"/>
<evidence type="ECO:0000313" key="6">
    <source>
        <dbReference type="EMBL" id="GAG10203.1"/>
    </source>
</evidence>
<dbReference type="InterPro" id="IPR013762">
    <property type="entry name" value="Integrase-like_cat_sf"/>
</dbReference>
<dbReference type="PANTHER" id="PTHR30349">
    <property type="entry name" value="PHAGE INTEGRASE-RELATED"/>
    <property type="match status" value="1"/>
</dbReference>
<protein>
    <recommendedName>
        <fullName evidence="7">Tyr recombinase domain-containing protein</fullName>
    </recommendedName>
</protein>
<dbReference type="Pfam" id="PF24624">
    <property type="entry name" value="Int_N"/>
    <property type="match status" value="1"/>
</dbReference>
<sequence length="268" mass="30964">LRNVSPLMIEKFKQKRLKEGIKPASVNRELSVLKTAFNIAIKWKMADENPVRDVRFLRQPDPRERILTEEEEKRLLEASTEHLKPVIMIALRTGMRKGEIANLEWEQVDMRHREIEVTKTKSGKKRIIPVSGGLYELFLSMRGKNGGSEFVFQYEDPKTGERKHLKYFRRAFESACRRAGIKKLTFHDLRHTFASRLVRAGVDLITVKDLLGHHSVKTTERYTHSGQEQKRKAVEILGNQTSGIRSEKVLKLAPICHTEEDDEGRIPA</sequence>
<dbReference type="GO" id="GO:0015074">
    <property type="term" value="P:DNA integration"/>
    <property type="evidence" value="ECO:0007669"/>
    <property type="project" value="InterPro"/>
</dbReference>
<dbReference type="InterPro" id="IPR044068">
    <property type="entry name" value="CB"/>
</dbReference>
<dbReference type="AlphaFoldDB" id="X0VCH8"/>
<feature type="domain" description="Core-binding (CB)" evidence="5">
    <location>
        <begin position="1"/>
        <end position="41"/>
    </location>
</feature>
<feature type="domain" description="Tyr recombinase" evidence="4">
    <location>
        <begin position="62"/>
        <end position="235"/>
    </location>
</feature>
<name>X0VCH8_9ZZZZ</name>